<evidence type="ECO:0000313" key="9">
    <source>
        <dbReference type="EMBL" id="KAF3323527.1"/>
    </source>
</evidence>
<evidence type="ECO:0000256" key="3">
    <source>
        <dbReference type="ARBA" id="ARBA00022801"/>
    </source>
</evidence>
<dbReference type="PROSITE" id="PS51194">
    <property type="entry name" value="HELICASE_CTER"/>
    <property type="match status" value="1"/>
</dbReference>
<dbReference type="InterPro" id="IPR027417">
    <property type="entry name" value="P-loop_NTPase"/>
</dbReference>
<dbReference type="Proteomes" id="UP000623129">
    <property type="component" value="Unassembled WGS sequence"/>
</dbReference>
<keyword evidence="6" id="KW-0694">RNA-binding</keyword>
<protein>
    <recommendedName>
        <fullName evidence="1">RNA helicase</fullName>
        <ecNumber evidence="1">3.6.4.13</ecNumber>
    </recommendedName>
</protein>
<keyword evidence="5" id="KW-0067">ATP-binding</keyword>
<comment type="caution">
    <text evidence="9">The sequence shown here is derived from an EMBL/GenBank/DDBJ whole genome shotgun (WGS) entry which is preliminary data.</text>
</comment>
<dbReference type="OrthoDB" id="10265785at2759"/>
<dbReference type="InterPro" id="IPR001650">
    <property type="entry name" value="Helicase_C-like"/>
</dbReference>
<accession>A0A833QK65</accession>
<proteinExistence type="predicted"/>
<dbReference type="Pfam" id="PF00271">
    <property type="entry name" value="Helicase_C"/>
    <property type="match status" value="1"/>
</dbReference>
<dbReference type="GO" id="GO:0003723">
    <property type="term" value="F:RNA binding"/>
    <property type="evidence" value="ECO:0007669"/>
    <property type="project" value="UniProtKB-KW"/>
</dbReference>
<dbReference type="SMART" id="SM00487">
    <property type="entry name" value="DEXDc"/>
    <property type="match status" value="1"/>
</dbReference>
<keyword evidence="10" id="KW-1185">Reference proteome</keyword>
<feature type="domain" description="Helicase ATP-binding" evidence="7">
    <location>
        <begin position="1"/>
        <end position="177"/>
    </location>
</feature>
<dbReference type="GO" id="GO:0005524">
    <property type="term" value="F:ATP binding"/>
    <property type="evidence" value="ECO:0007669"/>
    <property type="project" value="UniProtKB-KW"/>
</dbReference>
<dbReference type="PROSITE" id="PS51192">
    <property type="entry name" value="HELICASE_ATP_BIND_1"/>
    <property type="match status" value="1"/>
</dbReference>
<keyword evidence="3" id="KW-0378">Hydrolase</keyword>
<dbReference type="Gene3D" id="3.40.50.300">
    <property type="entry name" value="P-loop containing nucleotide triphosphate hydrolases"/>
    <property type="match status" value="2"/>
</dbReference>
<feature type="domain" description="Helicase C-terminal" evidence="8">
    <location>
        <begin position="205"/>
        <end position="318"/>
    </location>
</feature>
<organism evidence="9 10">
    <name type="scientific">Carex littledalei</name>
    <dbReference type="NCBI Taxonomy" id="544730"/>
    <lineage>
        <taxon>Eukaryota</taxon>
        <taxon>Viridiplantae</taxon>
        <taxon>Streptophyta</taxon>
        <taxon>Embryophyta</taxon>
        <taxon>Tracheophyta</taxon>
        <taxon>Spermatophyta</taxon>
        <taxon>Magnoliopsida</taxon>
        <taxon>Liliopsida</taxon>
        <taxon>Poales</taxon>
        <taxon>Cyperaceae</taxon>
        <taxon>Cyperoideae</taxon>
        <taxon>Cariceae</taxon>
        <taxon>Carex</taxon>
        <taxon>Carex subgen. Euthyceras</taxon>
    </lineage>
</organism>
<evidence type="ECO:0000259" key="7">
    <source>
        <dbReference type="PROSITE" id="PS51192"/>
    </source>
</evidence>
<evidence type="ECO:0000256" key="1">
    <source>
        <dbReference type="ARBA" id="ARBA00012552"/>
    </source>
</evidence>
<dbReference type="PANTHER" id="PTHR47958">
    <property type="entry name" value="ATP-DEPENDENT RNA HELICASE DBP3"/>
    <property type="match status" value="1"/>
</dbReference>
<evidence type="ECO:0000256" key="6">
    <source>
        <dbReference type="ARBA" id="ARBA00022884"/>
    </source>
</evidence>
<dbReference type="GO" id="GO:0016787">
    <property type="term" value="F:hydrolase activity"/>
    <property type="evidence" value="ECO:0007669"/>
    <property type="project" value="UniProtKB-KW"/>
</dbReference>
<keyword evidence="2" id="KW-0547">Nucleotide-binding</keyword>
<dbReference type="GO" id="GO:0003724">
    <property type="term" value="F:RNA helicase activity"/>
    <property type="evidence" value="ECO:0007669"/>
    <property type="project" value="UniProtKB-EC"/>
</dbReference>
<reference evidence="9" key="1">
    <citation type="submission" date="2020-01" db="EMBL/GenBank/DDBJ databases">
        <title>Genome sequence of Kobresia littledalei, the first chromosome-level genome in the family Cyperaceae.</title>
        <authorList>
            <person name="Qu G."/>
        </authorList>
    </citation>
    <scope>NUCLEOTIDE SEQUENCE</scope>
    <source>
        <strain evidence="9">C.B.Clarke</strain>
        <tissue evidence="9">Leaf</tissue>
    </source>
</reference>
<evidence type="ECO:0000313" key="10">
    <source>
        <dbReference type="Proteomes" id="UP000623129"/>
    </source>
</evidence>
<gene>
    <name evidence="9" type="ORF">FCM35_KLT12258</name>
</gene>
<evidence type="ECO:0000256" key="5">
    <source>
        <dbReference type="ARBA" id="ARBA00022840"/>
    </source>
</evidence>
<keyword evidence="4 9" id="KW-0347">Helicase</keyword>
<dbReference type="SUPFAM" id="SSF52540">
    <property type="entry name" value="P-loop containing nucleoside triphosphate hydrolases"/>
    <property type="match status" value="1"/>
</dbReference>
<sequence>MILTPPYKDLVAQAHNGSGKTTCFVLGMLSRVDPNLKAPQAICICPTRELAQQNQSVLLRMGKFSAITSMCAIPSESSNFVPIAKRPPVTEQVVIGTPGTIKKWMSARKLSTRDIKILVFDEADHMLAEDGFRDDSERIMKDIQRSSAHCQVLLFSATFSETVKAFVSKVVKDGNQIFVKKEELTLEKVKQYKVRCPDELAKLEVIKDKIFEFGQKIGQTIIFVRTRDSTQKLHNTLVKEGYECTSIQGALMQEDRDKIIREFKDGLTKVLITTDLLARGFDQAQVQSVRVCVVCLPTLICSHIFQQYPNTKCSTKQY</sequence>
<evidence type="ECO:0000259" key="8">
    <source>
        <dbReference type="PROSITE" id="PS51194"/>
    </source>
</evidence>
<dbReference type="AlphaFoldDB" id="A0A833QK65"/>
<dbReference type="CDD" id="cd18787">
    <property type="entry name" value="SF2_C_DEAD"/>
    <property type="match status" value="1"/>
</dbReference>
<evidence type="ECO:0000256" key="4">
    <source>
        <dbReference type="ARBA" id="ARBA00022806"/>
    </source>
</evidence>
<dbReference type="InterPro" id="IPR014001">
    <property type="entry name" value="Helicase_ATP-bd"/>
</dbReference>
<evidence type="ECO:0000256" key="2">
    <source>
        <dbReference type="ARBA" id="ARBA00022741"/>
    </source>
</evidence>
<dbReference type="InterPro" id="IPR011545">
    <property type="entry name" value="DEAD/DEAH_box_helicase_dom"/>
</dbReference>
<name>A0A833QK65_9POAL</name>
<dbReference type="EC" id="3.6.4.13" evidence="1"/>
<dbReference type="Pfam" id="PF00270">
    <property type="entry name" value="DEAD"/>
    <property type="match status" value="1"/>
</dbReference>
<dbReference type="EMBL" id="SWLB01000023">
    <property type="protein sequence ID" value="KAF3323527.1"/>
    <property type="molecule type" value="Genomic_DNA"/>
</dbReference>